<dbReference type="GO" id="GO:0004040">
    <property type="term" value="F:amidase activity"/>
    <property type="evidence" value="ECO:0007669"/>
    <property type="project" value="InterPro"/>
</dbReference>
<dbReference type="InterPro" id="IPR002901">
    <property type="entry name" value="MGlyc_endo_b_GlcNAc-like_dom"/>
</dbReference>
<keyword evidence="1" id="KW-0732">Signal</keyword>
<evidence type="ECO:0000256" key="1">
    <source>
        <dbReference type="SAM" id="SignalP"/>
    </source>
</evidence>
<gene>
    <name evidence="3" type="ORF">CHK_2789</name>
</gene>
<dbReference type="Gene3D" id="1.10.530.10">
    <property type="match status" value="1"/>
</dbReference>
<dbReference type="AlphaFoldDB" id="A0A0M2NBZ0"/>
<evidence type="ECO:0000259" key="2">
    <source>
        <dbReference type="Pfam" id="PF01832"/>
    </source>
</evidence>
<dbReference type="EMBL" id="LAYJ01000123">
    <property type="protein sequence ID" value="KKI49768.1"/>
    <property type="molecule type" value="Genomic_DNA"/>
</dbReference>
<evidence type="ECO:0000313" key="4">
    <source>
        <dbReference type="Proteomes" id="UP000034076"/>
    </source>
</evidence>
<sequence length="227" mass="24647">MRSITGTVLAVVAVCVIGLTGTTTAKAAEMPREDAAQETAGQAEVTPAEEQEVNELAMDVSEIILELSQENEQPPYKYEYMGDLTQVTGFSAEELEALVEGTGLEGLGAFYAEKEQTHGINALFLIAVAKLESGFGKSSLARNSNNLGGLKNGKGGYMKFDSKEDCIEYQATLLRDRYLSEGGKYYAGKTTKAVSKRYCEGSSSWYGQVESLMEKGYNKIIELREAV</sequence>
<feature type="domain" description="Mannosyl-glycoprotein endo-beta-N-acetylglucosamidase-like" evidence="2">
    <location>
        <begin position="111"/>
        <end position="215"/>
    </location>
</feature>
<comment type="caution">
    <text evidence="3">The sequence shown here is derived from an EMBL/GenBank/DDBJ whole genome shotgun (WGS) entry which is preliminary data.</text>
</comment>
<dbReference type="Proteomes" id="UP000034076">
    <property type="component" value="Unassembled WGS sequence"/>
</dbReference>
<dbReference type="Pfam" id="PF01832">
    <property type="entry name" value="Glucosaminidase"/>
    <property type="match status" value="1"/>
</dbReference>
<organism evidence="3 4">
    <name type="scientific">Christensenella hongkongensis</name>
    <dbReference type="NCBI Taxonomy" id="270498"/>
    <lineage>
        <taxon>Bacteria</taxon>
        <taxon>Bacillati</taxon>
        <taxon>Bacillota</taxon>
        <taxon>Clostridia</taxon>
        <taxon>Christensenellales</taxon>
        <taxon>Christensenellaceae</taxon>
        <taxon>Christensenella</taxon>
    </lineage>
</organism>
<evidence type="ECO:0000313" key="3">
    <source>
        <dbReference type="EMBL" id="KKI49768.1"/>
    </source>
</evidence>
<dbReference type="STRING" id="270498.CHK_2789"/>
<feature type="chain" id="PRO_5018071651" evidence="1">
    <location>
        <begin position="28"/>
        <end position="227"/>
    </location>
</feature>
<proteinExistence type="predicted"/>
<keyword evidence="4" id="KW-1185">Reference proteome</keyword>
<protein>
    <submittedName>
        <fullName evidence="3">N-acetylmuramoyl-L-alanine amidase</fullName>
    </submittedName>
</protein>
<feature type="signal peptide" evidence="1">
    <location>
        <begin position="1"/>
        <end position="27"/>
    </location>
</feature>
<name>A0A0M2NBZ0_9FIRM</name>
<reference evidence="3 4" key="1">
    <citation type="submission" date="2015-04" db="EMBL/GenBank/DDBJ databases">
        <title>Draft genome sequence of bacteremic isolate Catabacter hongkongensis type strain HKU16T.</title>
        <authorList>
            <person name="Lau S.K."/>
            <person name="Teng J.L."/>
            <person name="Huang Y."/>
            <person name="Curreem S.O."/>
            <person name="Tsui S.K."/>
            <person name="Woo P.C."/>
        </authorList>
    </citation>
    <scope>NUCLEOTIDE SEQUENCE [LARGE SCALE GENOMIC DNA]</scope>
    <source>
        <strain evidence="3 4">HKU16</strain>
    </source>
</reference>
<accession>A0A0M2NBZ0</accession>